<evidence type="ECO:0000256" key="1">
    <source>
        <dbReference type="SAM" id="MobiDB-lite"/>
    </source>
</evidence>
<feature type="signal peptide" evidence="2">
    <location>
        <begin position="1"/>
        <end position="15"/>
    </location>
</feature>
<dbReference type="Proteomes" id="UP000823775">
    <property type="component" value="Unassembled WGS sequence"/>
</dbReference>
<organism evidence="3 4">
    <name type="scientific">Datura stramonium</name>
    <name type="common">Jimsonweed</name>
    <name type="synonym">Common thornapple</name>
    <dbReference type="NCBI Taxonomy" id="4076"/>
    <lineage>
        <taxon>Eukaryota</taxon>
        <taxon>Viridiplantae</taxon>
        <taxon>Streptophyta</taxon>
        <taxon>Embryophyta</taxon>
        <taxon>Tracheophyta</taxon>
        <taxon>Spermatophyta</taxon>
        <taxon>Magnoliopsida</taxon>
        <taxon>eudicotyledons</taxon>
        <taxon>Gunneridae</taxon>
        <taxon>Pentapetalae</taxon>
        <taxon>asterids</taxon>
        <taxon>lamiids</taxon>
        <taxon>Solanales</taxon>
        <taxon>Solanaceae</taxon>
        <taxon>Solanoideae</taxon>
        <taxon>Datureae</taxon>
        <taxon>Datura</taxon>
    </lineage>
</organism>
<keyword evidence="2" id="KW-0732">Signal</keyword>
<evidence type="ECO:0000313" key="3">
    <source>
        <dbReference type="EMBL" id="MCD7453067.1"/>
    </source>
</evidence>
<feature type="chain" id="PRO_5046269268" evidence="2">
    <location>
        <begin position="16"/>
        <end position="118"/>
    </location>
</feature>
<comment type="caution">
    <text evidence="3">The sequence shown here is derived from an EMBL/GenBank/DDBJ whole genome shotgun (WGS) entry which is preliminary data.</text>
</comment>
<name>A0ABS8S2L1_DATST</name>
<accession>A0ABS8S2L1</accession>
<keyword evidence="4" id="KW-1185">Reference proteome</keyword>
<reference evidence="3 4" key="1">
    <citation type="journal article" date="2021" name="BMC Genomics">
        <title>Datura genome reveals duplications of psychoactive alkaloid biosynthetic genes and high mutation rate following tissue culture.</title>
        <authorList>
            <person name="Rajewski A."/>
            <person name="Carter-House D."/>
            <person name="Stajich J."/>
            <person name="Litt A."/>
        </authorList>
    </citation>
    <scope>NUCLEOTIDE SEQUENCE [LARGE SCALE GENOMIC DNA]</scope>
    <source>
        <strain evidence="3">AR-01</strain>
    </source>
</reference>
<proteinExistence type="predicted"/>
<gene>
    <name evidence="3" type="ORF">HAX54_019499</name>
</gene>
<evidence type="ECO:0000313" key="4">
    <source>
        <dbReference type="Proteomes" id="UP000823775"/>
    </source>
</evidence>
<feature type="region of interest" description="Disordered" evidence="1">
    <location>
        <begin position="54"/>
        <end position="84"/>
    </location>
</feature>
<protein>
    <submittedName>
        <fullName evidence="3">Uncharacterized protein</fullName>
    </submittedName>
</protein>
<dbReference type="EMBL" id="JACEIK010000237">
    <property type="protein sequence ID" value="MCD7453067.1"/>
    <property type="molecule type" value="Genomic_DNA"/>
</dbReference>
<evidence type="ECO:0000256" key="2">
    <source>
        <dbReference type="SAM" id="SignalP"/>
    </source>
</evidence>
<sequence length="118" mass="13057">MVAFAAHVLTTMSAAASLRGTPAPAEDDDQTDDHSIIDRIYVINGRQNKLDSSYEATTTMEKKDTTWSSTTLEQEGAYSHPFSETEQVHDDIIIGSNEFQEAVNGILEDITVDVPHDW</sequence>